<dbReference type="InterPro" id="IPR011257">
    <property type="entry name" value="DNA_glycosylase"/>
</dbReference>
<dbReference type="Gene3D" id="1.10.340.30">
    <property type="entry name" value="Hypothetical protein, domain 2"/>
    <property type="match status" value="1"/>
</dbReference>
<dbReference type="Gene3D" id="1.10.1670.10">
    <property type="entry name" value="Helix-hairpin-Helix base-excision DNA repair enzymes (C-terminal)"/>
    <property type="match status" value="1"/>
</dbReference>
<dbReference type="InterPro" id="IPR003265">
    <property type="entry name" value="HhH-GPD_domain"/>
</dbReference>
<dbReference type="GO" id="GO:0008725">
    <property type="term" value="F:DNA-3-methyladenine glycosylase activity"/>
    <property type="evidence" value="ECO:0007669"/>
    <property type="project" value="TreeGrafter"/>
</dbReference>
<dbReference type="GO" id="GO:0003700">
    <property type="term" value="F:DNA-binding transcription factor activity"/>
    <property type="evidence" value="ECO:0007669"/>
    <property type="project" value="InterPro"/>
</dbReference>
<evidence type="ECO:0000256" key="4">
    <source>
        <dbReference type="ARBA" id="ARBA00022603"/>
    </source>
</evidence>
<dbReference type="CDD" id="cd00056">
    <property type="entry name" value="ENDO3c"/>
    <property type="match status" value="1"/>
</dbReference>
<evidence type="ECO:0000256" key="7">
    <source>
        <dbReference type="ARBA" id="ARBA00023159"/>
    </source>
</evidence>
<evidence type="ECO:0000259" key="11">
    <source>
        <dbReference type="PROSITE" id="PS01124"/>
    </source>
</evidence>
<dbReference type="EC" id="3.2.2.21" evidence="3"/>
<dbReference type="GO" id="GO:0008270">
    <property type="term" value="F:zinc ion binding"/>
    <property type="evidence" value="ECO:0007669"/>
    <property type="project" value="InterPro"/>
</dbReference>
<feature type="compositionally biased region" description="Basic and acidic residues" evidence="10">
    <location>
        <begin position="512"/>
        <end position="522"/>
    </location>
</feature>
<keyword evidence="4" id="KW-0489">Methyltransferase</keyword>
<feature type="region of interest" description="Disordered" evidence="10">
    <location>
        <begin position="499"/>
        <end position="522"/>
    </location>
</feature>
<keyword evidence="5" id="KW-0227">DNA damage</keyword>
<keyword evidence="9" id="KW-0234">DNA repair</keyword>
<evidence type="ECO:0000256" key="6">
    <source>
        <dbReference type="ARBA" id="ARBA00023015"/>
    </source>
</evidence>
<evidence type="ECO:0000256" key="9">
    <source>
        <dbReference type="ARBA" id="ARBA00023204"/>
    </source>
</evidence>
<dbReference type="InterPro" id="IPR035451">
    <property type="entry name" value="Ada-like_dom_sf"/>
</dbReference>
<dbReference type="GO" id="GO:0043916">
    <property type="term" value="F:DNA-7-methylguanine glycosylase activity"/>
    <property type="evidence" value="ECO:0007669"/>
    <property type="project" value="TreeGrafter"/>
</dbReference>
<dbReference type="Pfam" id="PF06029">
    <property type="entry name" value="AlkA_N"/>
    <property type="match status" value="1"/>
</dbReference>
<dbReference type="InterPro" id="IPR004026">
    <property type="entry name" value="Ada_DNA_repair_Zn-bd"/>
</dbReference>
<dbReference type="GO" id="GO:0008168">
    <property type="term" value="F:methyltransferase activity"/>
    <property type="evidence" value="ECO:0007669"/>
    <property type="project" value="UniProtKB-KW"/>
</dbReference>
<dbReference type="GO" id="GO:0006307">
    <property type="term" value="P:DNA alkylation repair"/>
    <property type="evidence" value="ECO:0007669"/>
    <property type="project" value="TreeGrafter"/>
</dbReference>
<dbReference type="SUPFAM" id="SSF55945">
    <property type="entry name" value="TATA-box binding protein-like"/>
    <property type="match status" value="1"/>
</dbReference>
<evidence type="ECO:0000256" key="1">
    <source>
        <dbReference type="ARBA" id="ARBA00000086"/>
    </source>
</evidence>
<dbReference type="GO" id="GO:0032993">
    <property type="term" value="C:protein-DNA complex"/>
    <property type="evidence" value="ECO:0007669"/>
    <property type="project" value="TreeGrafter"/>
</dbReference>
<dbReference type="InterPro" id="IPR037046">
    <property type="entry name" value="AlkA_N_sf"/>
</dbReference>
<dbReference type="PANTHER" id="PTHR43003">
    <property type="entry name" value="DNA-3-METHYLADENINE GLYCOSYLASE"/>
    <property type="match status" value="1"/>
</dbReference>
<dbReference type="SMART" id="SM00342">
    <property type="entry name" value="HTH_ARAC"/>
    <property type="match status" value="1"/>
</dbReference>
<dbReference type="Gene3D" id="1.10.10.60">
    <property type="entry name" value="Homeodomain-like"/>
    <property type="match status" value="1"/>
</dbReference>
<evidence type="ECO:0000256" key="5">
    <source>
        <dbReference type="ARBA" id="ARBA00022763"/>
    </source>
</evidence>
<dbReference type="Gene3D" id="3.30.310.20">
    <property type="entry name" value="DNA-3-methyladenine glycosylase AlkA, N-terminal domain"/>
    <property type="match status" value="1"/>
</dbReference>
<dbReference type="AlphaFoldDB" id="A0A3L0Y7Y2"/>
<feature type="compositionally biased region" description="Polar residues" evidence="10">
    <location>
        <begin position="499"/>
        <end position="511"/>
    </location>
</feature>
<dbReference type="InterPro" id="IPR010316">
    <property type="entry name" value="AlkA_N"/>
</dbReference>
<evidence type="ECO:0000256" key="2">
    <source>
        <dbReference type="ARBA" id="ARBA00001947"/>
    </source>
</evidence>
<dbReference type="InterPro" id="IPR018060">
    <property type="entry name" value="HTH_AraC"/>
</dbReference>
<evidence type="ECO:0000256" key="3">
    <source>
        <dbReference type="ARBA" id="ARBA00012000"/>
    </source>
</evidence>
<gene>
    <name evidence="12" type="ORF">D9F05_03055</name>
</gene>
<dbReference type="GO" id="GO:0043565">
    <property type="term" value="F:sequence-specific DNA binding"/>
    <property type="evidence" value="ECO:0007669"/>
    <property type="project" value="InterPro"/>
</dbReference>
<keyword evidence="8" id="KW-0804">Transcription</keyword>
<dbReference type="SUPFAM" id="SSF48150">
    <property type="entry name" value="DNA-glycosylase"/>
    <property type="match status" value="1"/>
</dbReference>
<evidence type="ECO:0000313" key="12">
    <source>
        <dbReference type="EMBL" id="MHO03363.1"/>
    </source>
</evidence>
<evidence type="ECO:0000256" key="8">
    <source>
        <dbReference type="ARBA" id="ARBA00023163"/>
    </source>
</evidence>
<comment type="cofactor">
    <cofactor evidence="2">
        <name>Zn(2+)</name>
        <dbReference type="ChEBI" id="CHEBI:29105"/>
    </cofactor>
</comment>
<dbReference type="Gene3D" id="3.40.10.10">
    <property type="entry name" value="DNA Methylphosphotriester Repair Domain"/>
    <property type="match status" value="1"/>
</dbReference>
<dbReference type="GO" id="GO:0032131">
    <property type="term" value="F:alkylated DNA binding"/>
    <property type="evidence" value="ECO:0007669"/>
    <property type="project" value="TreeGrafter"/>
</dbReference>
<reference evidence="12" key="1">
    <citation type="submission" date="2018-10" db="EMBL/GenBank/DDBJ databases">
        <authorList>
            <consortium name="NARMS: The National Antimicrobial Resistance Monitoring System"/>
        </authorList>
    </citation>
    <scope>NUCLEOTIDE SEQUENCE [LARGE SCALE GENOMIC DNA]</scope>
    <source>
        <strain evidence="12">CVM N17EC0388</strain>
    </source>
</reference>
<keyword evidence="7" id="KW-0010">Activator</keyword>
<organism evidence="12">
    <name type="scientific">Escherichia coli</name>
    <dbReference type="NCBI Taxonomy" id="562"/>
    <lineage>
        <taxon>Bacteria</taxon>
        <taxon>Pseudomonadati</taxon>
        <taxon>Pseudomonadota</taxon>
        <taxon>Gammaproteobacteria</taxon>
        <taxon>Enterobacterales</taxon>
        <taxon>Enterobacteriaceae</taxon>
        <taxon>Escherichia</taxon>
    </lineage>
</organism>
<dbReference type="InterPro" id="IPR009057">
    <property type="entry name" value="Homeodomain-like_sf"/>
</dbReference>
<accession>A0A3L0Y7Y2</accession>
<dbReference type="InterPro" id="IPR051912">
    <property type="entry name" value="Alkylbase_DNA_Glycosylase/TA"/>
</dbReference>
<dbReference type="EMBL" id="RNRV01000003">
    <property type="protein sequence ID" value="MHO03363.1"/>
    <property type="molecule type" value="Genomic_DNA"/>
</dbReference>
<dbReference type="PANTHER" id="PTHR43003:SF13">
    <property type="entry name" value="DNA-3-METHYLADENINE GLYCOSYLASE 2"/>
    <property type="match status" value="1"/>
</dbReference>
<keyword evidence="6" id="KW-0805">Transcription regulation</keyword>
<dbReference type="SMART" id="SM01009">
    <property type="entry name" value="AlkA_N"/>
    <property type="match status" value="1"/>
</dbReference>
<name>A0A3L0Y7Y2_ECOLX</name>
<feature type="domain" description="HTH araC/xylS-type" evidence="11">
    <location>
        <begin position="100"/>
        <end position="198"/>
    </location>
</feature>
<comment type="catalytic activity">
    <reaction evidence="1">
        <text>Hydrolysis of alkylated DNA, releasing 3-methyladenine, 3-methylguanine, 7-methylguanine and 7-methyladenine.</text>
        <dbReference type="EC" id="3.2.2.21"/>
    </reaction>
</comment>
<evidence type="ECO:0000256" key="10">
    <source>
        <dbReference type="SAM" id="MobiDB-lite"/>
    </source>
</evidence>
<sequence length="522" mass="57190">MTPQPVSDNPQDEGIPSISREQCHAARLARDARFDGRFFTGVISTGIYCRPVCPARPPHEHNVRYFRSAAAAEQHGLRPCLRCRPELAPAASGDLPPGLARLLARIERGELADTTLAMLAQQAGITERTLRRQFEQHLGASPKQVEQTRRLLLAKRLLTETALPITDIAFAAGFASIRRFNDAWSQAYGLAPRALRQLQGSEATAEGGAALTLQLPYRPPYDVAAMLAFYRLRAIPGLERVDGNVYERRHRVGDQSGWIRIEQGKGHSIRLTVHDLPPAALPDLLYRVRRMWDLDADMQRIGDRLGQDPLLARLQSRWPGVRLPAGWDEYEVMLRAIVGQQVSVKGAITIMGRLVARTEAQFGVAQLPTPAQLCALDLDGIGMPGSRIRTLQGLAAALASGVLSLSTASDEQLLALPGIGPWTVAYWRLRCGQDPDAFPASDLVLQKALGGGDKLPVKEVLAQSAAWQPWRGYAASWLWHAMSEQPALLIKQPLTTTASLVSPTTGSNPPQSHDEEITHDPL</sequence>
<proteinExistence type="predicted"/>
<dbReference type="InterPro" id="IPR023170">
    <property type="entry name" value="HhH_base_excis_C"/>
</dbReference>
<comment type="caution">
    <text evidence="12">The sequence shown here is derived from an EMBL/GenBank/DDBJ whole genome shotgun (WGS) entry which is preliminary data.</text>
</comment>
<dbReference type="SMART" id="SM00478">
    <property type="entry name" value="ENDO3c"/>
    <property type="match status" value="1"/>
</dbReference>
<dbReference type="SUPFAM" id="SSF57884">
    <property type="entry name" value="Ada DNA repair protein, N-terminal domain (N-Ada 10)"/>
    <property type="match status" value="1"/>
</dbReference>
<dbReference type="GO" id="GO:0006285">
    <property type="term" value="P:base-excision repair, AP site formation"/>
    <property type="evidence" value="ECO:0007669"/>
    <property type="project" value="TreeGrafter"/>
</dbReference>
<dbReference type="GO" id="GO:0005737">
    <property type="term" value="C:cytoplasm"/>
    <property type="evidence" value="ECO:0007669"/>
    <property type="project" value="TreeGrafter"/>
</dbReference>
<keyword evidence="4" id="KW-0808">Transferase</keyword>
<dbReference type="PROSITE" id="PS01124">
    <property type="entry name" value="HTH_ARAC_FAMILY_2"/>
    <property type="match status" value="1"/>
</dbReference>
<dbReference type="SUPFAM" id="SSF46689">
    <property type="entry name" value="Homeodomain-like"/>
    <property type="match status" value="1"/>
</dbReference>
<protein>
    <recommendedName>
        <fullName evidence="3">DNA-3-methyladenine glycosylase II</fullName>
        <ecNumber evidence="3">3.2.2.21</ecNumber>
    </recommendedName>
</protein>
<dbReference type="Pfam" id="PF02805">
    <property type="entry name" value="Ada_Zn_binding"/>
    <property type="match status" value="1"/>
</dbReference>
<dbReference type="GO" id="GO:0032259">
    <property type="term" value="P:methylation"/>
    <property type="evidence" value="ECO:0007669"/>
    <property type="project" value="UniProtKB-KW"/>
</dbReference>
<dbReference type="Pfam" id="PF12833">
    <property type="entry name" value="HTH_18"/>
    <property type="match status" value="1"/>
</dbReference>